<dbReference type="InterPro" id="IPR048284">
    <property type="entry name" value="EryCIII-like_N"/>
</dbReference>
<evidence type="ECO:0000259" key="5">
    <source>
        <dbReference type="Pfam" id="PF21036"/>
    </source>
</evidence>
<reference evidence="6 7" key="1">
    <citation type="submission" date="2020-08" db="EMBL/GenBank/DDBJ databases">
        <title>Sequencing the genomes of 1000 actinobacteria strains.</title>
        <authorList>
            <person name="Klenk H.-P."/>
        </authorList>
    </citation>
    <scope>NUCLEOTIDE SEQUENCE [LARGE SCALE GENOMIC DNA]</scope>
    <source>
        <strain evidence="6 7">DSM 44230</strain>
    </source>
</reference>
<accession>A0A7W7CEM9</accession>
<dbReference type="CDD" id="cd03784">
    <property type="entry name" value="GT1_Gtf-like"/>
    <property type="match status" value="1"/>
</dbReference>
<keyword evidence="2" id="KW-0328">Glycosyltransferase</keyword>
<evidence type="ECO:0000259" key="4">
    <source>
        <dbReference type="Pfam" id="PF06722"/>
    </source>
</evidence>
<protein>
    <submittedName>
        <fullName evidence="6">UDP:flavonoid glycosyltransferase YjiC (YdhE family)</fullName>
    </submittedName>
</protein>
<dbReference type="InterPro" id="IPR002213">
    <property type="entry name" value="UDP_glucos_trans"/>
</dbReference>
<organism evidence="6 7">
    <name type="scientific">Crossiella cryophila</name>
    <dbReference type="NCBI Taxonomy" id="43355"/>
    <lineage>
        <taxon>Bacteria</taxon>
        <taxon>Bacillati</taxon>
        <taxon>Actinomycetota</taxon>
        <taxon>Actinomycetes</taxon>
        <taxon>Pseudonocardiales</taxon>
        <taxon>Pseudonocardiaceae</taxon>
        <taxon>Crossiella</taxon>
    </lineage>
</organism>
<evidence type="ECO:0000256" key="2">
    <source>
        <dbReference type="ARBA" id="ARBA00022676"/>
    </source>
</evidence>
<evidence type="ECO:0000256" key="3">
    <source>
        <dbReference type="ARBA" id="ARBA00022679"/>
    </source>
</evidence>
<keyword evidence="3 6" id="KW-0808">Transferase</keyword>
<comment type="caution">
    <text evidence="6">The sequence shown here is derived from an EMBL/GenBank/DDBJ whole genome shotgun (WGS) entry which is preliminary data.</text>
</comment>
<dbReference type="PANTHER" id="PTHR48050:SF13">
    <property type="entry name" value="STEROL 3-BETA-GLUCOSYLTRANSFERASE UGT80A2"/>
    <property type="match status" value="1"/>
</dbReference>
<dbReference type="GO" id="GO:0017000">
    <property type="term" value="P:antibiotic biosynthetic process"/>
    <property type="evidence" value="ECO:0007669"/>
    <property type="project" value="UniProtKB-ARBA"/>
</dbReference>
<evidence type="ECO:0000313" key="6">
    <source>
        <dbReference type="EMBL" id="MBB4679797.1"/>
    </source>
</evidence>
<dbReference type="GO" id="GO:0016758">
    <property type="term" value="F:hexosyltransferase activity"/>
    <property type="evidence" value="ECO:0007669"/>
    <property type="project" value="UniProtKB-ARBA"/>
</dbReference>
<name>A0A7W7CEM9_9PSEU</name>
<comment type="similarity">
    <text evidence="1">Belongs to the glycosyltransferase 28 family.</text>
</comment>
<dbReference type="EMBL" id="JACHMH010000001">
    <property type="protein sequence ID" value="MBB4679797.1"/>
    <property type="molecule type" value="Genomic_DNA"/>
</dbReference>
<proteinExistence type="inferred from homology"/>
<dbReference type="AlphaFoldDB" id="A0A7W7CEM9"/>
<feature type="domain" description="Erythromycin biosynthesis protein CIII-like N-terminal" evidence="5">
    <location>
        <begin position="23"/>
        <end position="218"/>
    </location>
</feature>
<dbReference type="Proteomes" id="UP000533598">
    <property type="component" value="Unassembled WGS sequence"/>
</dbReference>
<dbReference type="PANTHER" id="PTHR48050">
    <property type="entry name" value="STEROL 3-BETA-GLUCOSYLTRANSFERASE"/>
    <property type="match status" value="1"/>
</dbReference>
<evidence type="ECO:0000313" key="7">
    <source>
        <dbReference type="Proteomes" id="UP000533598"/>
    </source>
</evidence>
<dbReference type="Pfam" id="PF21036">
    <property type="entry name" value="EryCIII-like_N"/>
    <property type="match status" value="1"/>
</dbReference>
<dbReference type="RefSeq" id="WP_185005501.1">
    <property type="nucleotide sequence ID" value="NZ_BAAAUI010000043.1"/>
</dbReference>
<dbReference type="InterPro" id="IPR050426">
    <property type="entry name" value="Glycosyltransferase_28"/>
</dbReference>
<gene>
    <name evidence="6" type="ORF">HNR67_005915</name>
</gene>
<dbReference type="GO" id="GO:0008194">
    <property type="term" value="F:UDP-glycosyltransferase activity"/>
    <property type="evidence" value="ECO:0007669"/>
    <property type="project" value="InterPro"/>
</dbReference>
<evidence type="ECO:0000256" key="1">
    <source>
        <dbReference type="ARBA" id="ARBA00006962"/>
    </source>
</evidence>
<feature type="domain" description="Erythromycin biosynthesis protein CIII-like C-terminal" evidence="4">
    <location>
        <begin position="232"/>
        <end position="367"/>
    </location>
</feature>
<sequence>MRVLFVASAGVGHAFPMVSLARAFVAAGHEVLFATTGEGLAVGEAGLPVADVSPGMNRSVMIAKLRAEHPELVRAMQAGRIGDLRETAELIGVMVRLQVDGVIEVARSWKPDLVVQSQAQHTGLICAGALGIPLVEHNFGLVRATGLDETLREQLADVFAKHGAELPERRTTLDVAPPSMVDTPVGRPLRYVPYNGAAATPGWLAEPPLRPRIAVTLGSVAPKETGIGPVQRILALAGEIDAEFVLALGAVDPGPLPANVRGTGWLPLNALLPTCAAIVHHGGAGTTMTALDAGVPQLVLPSGSDRYVNAAGVHARGVGIAAEESEVDSVLLTRLLTEESLRIEAAAVRAELRALPAPATVAAELVEWAS</sequence>
<dbReference type="Gene3D" id="3.40.50.2000">
    <property type="entry name" value="Glycogen Phosphorylase B"/>
    <property type="match status" value="2"/>
</dbReference>
<dbReference type="Pfam" id="PF06722">
    <property type="entry name" value="EryCIII-like_C"/>
    <property type="match status" value="1"/>
</dbReference>
<keyword evidence="7" id="KW-1185">Reference proteome</keyword>
<dbReference type="InterPro" id="IPR010610">
    <property type="entry name" value="EryCIII-like_C"/>
</dbReference>
<dbReference type="SUPFAM" id="SSF53756">
    <property type="entry name" value="UDP-Glycosyltransferase/glycogen phosphorylase"/>
    <property type="match status" value="1"/>
</dbReference>